<accession>A0A345ZA34</accession>
<dbReference type="AlphaFoldDB" id="A0A345ZA34"/>
<evidence type="ECO:0000313" key="5">
    <source>
        <dbReference type="Proteomes" id="UP000254834"/>
    </source>
</evidence>
<evidence type="ECO:0000256" key="2">
    <source>
        <dbReference type="SAM" id="MobiDB-lite"/>
    </source>
</evidence>
<proteinExistence type="predicted"/>
<dbReference type="Proteomes" id="UP000254834">
    <property type="component" value="Chromosome"/>
</dbReference>
<feature type="chain" id="PRO_5016732314" evidence="3">
    <location>
        <begin position="22"/>
        <end position="333"/>
    </location>
</feature>
<protein>
    <submittedName>
        <fullName evidence="4">Uncharacterized protein</fullName>
    </submittedName>
</protein>
<feature type="signal peptide" evidence="3">
    <location>
        <begin position="1"/>
        <end position="21"/>
    </location>
</feature>
<evidence type="ECO:0000256" key="1">
    <source>
        <dbReference type="SAM" id="Coils"/>
    </source>
</evidence>
<keyword evidence="5" id="KW-1185">Reference proteome</keyword>
<name>A0A345ZA34_9BACT</name>
<feature type="compositionally biased region" description="Basic residues" evidence="2">
    <location>
        <begin position="324"/>
        <end position="333"/>
    </location>
</feature>
<reference evidence="4 5" key="1">
    <citation type="submission" date="2017-12" db="EMBL/GenBank/DDBJ databases">
        <title>Chromulinavorax destructans is a abundant pathogen of dominant heterotrophic picoflagllates.</title>
        <authorList>
            <person name="Deeg C.M."/>
            <person name="Zimmer M."/>
            <person name="Suttle C.A."/>
        </authorList>
    </citation>
    <scope>NUCLEOTIDE SEQUENCE [LARGE SCALE GENOMIC DNA]</scope>
    <source>
        <strain evidence="4 5">SeV1</strain>
    </source>
</reference>
<dbReference type="KEGG" id="cdes:C0J27_00095"/>
<sequence>MKTIYQSFWGFLLVTHIMLLAAMDAPSLHHEQVCHQLCNTLTNQDEQKFPVVNTSQQTECDEEKSVMSSVTTSTQHDFIEYSFLAHNSLSSISAMVSNLVRRINTLEGAVAQKDHQINELQAKVADFEETRKLYSGVYKELPCIVRNMHVFNDNIHHLNQRVSHQKSFIINQAAIVEQNQQYLAEFIHQHKTEIEKVENQICKQSCRQETIESKLKKLCEIETQELQSNQTRLEKELKANKASMKALAAINSQKQACGKKRAIARTTNLSEVDQNFDLMVDIDLESLDGFIPETQEVFVPSHSALVSVSSQESSNSNQSTPLHVAKRTRLASK</sequence>
<evidence type="ECO:0000256" key="3">
    <source>
        <dbReference type="SAM" id="SignalP"/>
    </source>
</evidence>
<gene>
    <name evidence="4" type="ORF">C0J27_00095</name>
</gene>
<organism evidence="4 5">
    <name type="scientific">Candidatus Chromulinivorax destructor</name>
    <dbReference type="NCBI Taxonomy" id="2066483"/>
    <lineage>
        <taxon>Bacteria</taxon>
        <taxon>Candidatus Babelota</taxon>
        <taxon>Candidatus Babeliae</taxon>
        <taxon>Candidatus Babeliales</taxon>
        <taxon>Candidatus Chromulinivoraceae</taxon>
        <taxon>Candidatus Chromulinivorax</taxon>
    </lineage>
</organism>
<dbReference type="RefSeq" id="WP_115585166.1">
    <property type="nucleotide sequence ID" value="NZ_CP025544.1"/>
</dbReference>
<feature type="coiled-coil region" evidence="1">
    <location>
        <begin position="103"/>
        <end position="130"/>
    </location>
</feature>
<keyword evidence="1" id="KW-0175">Coiled coil</keyword>
<feature type="compositionally biased region" description="Low complexity" evidence="2">
    <location>
        <begin position="308"/>
        <end position="319"/>
    </location>
</feature>
<keyword evidence="3" id="KW-0732">Signal</keyword>
<feature type="region of interest" description="Disordered" evidence="2">
    <location>
        <begin position="308"/>
        <end position="333"/>
    </location>
</feature>
<dbReference type="EMBL" id="CP025544">
    <property type="protein sequence ID" value="AXK60151.1"/>
    <property type="molecule type" value="Genomic_DNA"/>
</dbReference>
<evidence type="ECO:0000313" key="4">
    <source>
        <dbReference type="EMBL" id="AXK60151.1"/>
    </source>
</evidence>